<keyword evidence="6" id="KW-1185">Reference proteome</keyword>
<dbReference type="Proteomes" id="UP000591131">
    <property type="component" value="Unassembled WGS sequence"/>
</dbReference>
<evidence type="ECO:0000313" key="6">
    <source>
        <dbReference type="Proteomes" id="UP000591131"/>
    </source>
</evidence>
<comment type="subcellular location">
    <subcellularLocation>
        <location evidence="1">Cell projection</location>
        <location evidence="1">Cilium</location>
    </subcellularLocation>
</comment>
<sequence>MPRMRPDRLILQRQKQERLYEDRISAAIENSSLQKLAEWENKGGQVHRQQRVEARIADLRKRRQLFLDHRRAKLSQLLNKEEEMYAKELEERRETTDGQNDKIKERAMKLKAEREEERARIAKEK</sequence>
<feature type="coiled-coil region" evidence="4">
    <location>
        <begin position="71"/>
        <end position="125"/>
    </location>
</feature>
<dbReference type="OrthoDB" id="10408947at2759"/>
<keyword evidence="4" id="KW-0175">Coiled coil</keyword>
<reference evidence="5 6" key="1">
    <citation type="submission" date="2020-04" db="EMBL/GenBank/DDBJ databases">
        <title>Perkinsus chesapeaki whole genome sequence.</title>
        <authorList>
            <person name="Bogema D.R."/>
        </authorList>
    </citation>
    <scope>NUCLEOTIDE SEQUENCE [LARGE SCALE GENOMIC DNA]</scope>
    <source>
        <strain evidence="5">ATCC PRA-425</strain>
    </source>
</reference>
<protein>
    <submittedName>
        <fullName evidence="5">Coiled-coil domain containing 11</fullName>
    </submittedName>
</protein>
<evidence type="ECO:0000256" key="2">
    <source>
        <dbReference type="ARBA" id="ARBA00023069"/>
    </source>
</evidence>
<evidence type="ECO:0000256" key="4">
    <source>
        <dbReference type="SAM" id="Coils"/>
    </source>
</evidence>
<evidence type="ECO:0000313" key="5">
    <source>
        <dbReference type="EMBL" id="KAF4653385.1"/>
    </source>
</evidence>
<dbReference type="InterPro" id="IPR043596">
    <property type="entry name" value="CFAP53/TCHP"/>
</dbReference>
<dbReference type="GO" id="GO:0005929">
    <property type="term" value="C:cilium"/>
    <property type="evidence" value="ECO:0007669"/>
    <property type="project" value="UniProtKB-SubCell"/>
</dbReference>
<dbReference type="PANTHER" id="PTHR31183">
    <property type="entry name" value="TRICHOPLEIN KERATIN FILAMENT-BINDING PROTEIN FAMILY MEMBER"/>
    <property type="match status" value="1"/>
</dbReference>
<feature type="non-terminal residue" evidence="5">
    <location>
        <position position="1"/>
    </location>
</feature>
<accession>A0A7J6L1B4</accession>
<evidence type="ECO:0000256" key="1">
    <source>
        <dbReference type="ARBA" id="ARBA00004138"/>
    </source>
</evidence>
<dbReference type="AlphaFoldDB" id="A0A7J6L1B4"/>
<organism evidence="5 6">
    <name type="scientific">Perkinsus chesapeaki</name>
    <name type="common">Clam parasite</name>
    <name type="synonym">Perkinsus andrewsi</name>
    <dbReference type="NCBI Taxonomy" id="330153"/>
    <lineage>
        <taxon>Eukaryota</taxon>
        <taxon>Sar</taxon>
        <taxon>Alveolata</taxon>
        <taxon>Perkinsozoa</taxon>
        <taxon>Perkinsea</taxon>
        <taxon>Perkinsida</taxon>
        <taxon>Perkinsidae</taxon>
        <taxon>Perkinsus</taxon>
    </lineage>
</organism>
<gene>
    <name evidence="5" type="primary">CCDC11</name>
    <name evidence="5" type="ORF">FOL47_010552</name>
</gene>
<proteinExistence type="predicted"/>
<dbReference type="EMBL" id="JAAPAO010000825">
    <property type="protein sequence ID" value="KAF4653385.1"/>
    <property type="molecule type" value="Genomic_DNA"/>
</dbReference>
<keyword evidence="3" id="KW-0966">Cell projection</keyword>
<comment type="caution">
    <text evidence="5">The sequence shown here is derived from an EMBL/GenBank/DDBJ whole genome shotgun (WGS) entry which is preliminary data.</text>
</comment>
<keyword evidence="2" id="KW-0969">Cilium</keyword>
<evidence type="ECO:0000256" key="3">
    <source>
        <dbReference type="ARBA" id="ARBA00023273"/>
    </source>
</evidence>
<dbReference type="PANTHER" id="PTHR31183:SF1">
    <property type="entry name" value="CILIA- AND FLAGELLA-ASSOCIATED PROTEIN 53"/>
    <property type="match status" value="1"/>
</dbReference>
<name>A0A7J6L1B4_PERCH</name>